<dbReference type="RefSeq" id="WP_013926249.1">
    <property type="nucleotide sequence ID" value="NC_015703.1"/>
</dbReference>
<dbReference type="Proteomes" id="UP000000493">
    <property type="component" value="Chromosome"/>
</dbReference>
<proteinExistence type="predicted"/>
<evidence type="ECO:0000313" key="2">
    <source>
        <dbReference type="Proteomes" id="UP000000493"/>
    </source>
</evidence>
<gene>
    <name evidence="1" type="ordered locus">Runsl_0480</name>
</gene>
<evidence type="ECO:0000313" key="1">
    <source>
        <dbReference type="EMBL" id="AEI46924.1"/>
    </source>
</evidence>
<name>A0A7U3ZGR2_RUNSL</name>
<dbReference type="KEGG" id="rsi:Runsl_0480"/>
<organism evidence="1 2">
    <name type="scientific">Runella slithyformis (strain ATCC 29530 / DSM 19594 / LMG 11500 / NCIMB 11436 / LSU 4)</name>
    <dbReference type="NCBI Taxonomy" id="761193"/>
    <lineage>
        <taxon>Bacteria</taxon>
        <taxon>Pseudomonadati</taxon>
        <taxon>Bacteroidota</taxon>
        <taxon>Cytophagia</taxon>
        <taxon>Cytophagales</taxon>
        <taxon>Spirosomataceae</taxon>
        <taxon>Runella</taxon>
    </lineage>
</organism>
<dbReference type="AlphaFoldDB" id="A0A7U3ZGR2"/>
<sequence>MIASNSAQDQIATLIADEMPEQILHFKFSSSIQKRIDALIEKKKETALSADEANELEKYLMYDLLIGLAKARAYRRLHQS</sequence>
<reference evidence="1 2" key="2">
    <citation type="journal article" date="2012" name="Stand. Genomic Sci.">
        <title>Complete genome sequence of the aquatic bacterium Runella slithyformis type strain (LSU 4(T)).</title>
        <authorList>
            <person name="Copeland A."/>
            <person name="Zhang X."/>
            <person name="Misra M."/>
            <person name="Lapidus A."/>
            <person name="Nolan M."/>
            <person name="Lucas S."/>
            <person name="Deshpande S."/>
            <person name="Cheng J.F."/>
            <person name="Tapia R."/>
            <person name="Goodwin L.A."/>
            <person name="Pitluck S."/>
            <person name="Liolios K."/>
            <person name="Pagani I."/>
            <person name="Ivanova N."/>
            <person name="Mikhailova N."/>
            <person name="Pati A."/>
            <person name="Chen A."/>
            <person name="Palaniappan K."/>
            <person name="Land M."/>
            <person name="Hauser L."/>
            <person name="Pan C."/>
            <person name="Jeffries C.D."/>
            <person name="Detter J.C."/>
            <person name="Brambilla E.M."/>
            <person name="Rohde M."/>
            <person name="Djao O.D."/>
            <person name="Goker M."/>
            <person name="Sikorski J."/>
            <person name="Tindall B.J."/>
            <person name="Woyke T."/>
            <person name="Bristow J."/>
            <person name="Eisen J.A."/>
            <person name="Markowitz V."/>
            <person name="Hugenholtz P."/>
            <person name="Kyrpides N.C."/>
            <person name="Klenk H.P."/>
            <person name="Mavromatis K."/>
        </authorList>
    </citation>
    <scope>NUCLEOTIDE SEQUENCE [LARGE SCALE GENOMIC DNA]</scope>
    <source>
        <strain evidence="2">ATCC 29530 / DSM 19594 / LMG 11500 / NCIMB 11436 / LSU 4</strain>
    </source>
</reference>
<keyword evidence="2" id="KW-1185">Reference proteome</keyword>
<reference evidence="2" key="1">
    <citation type="submission" date="2011-06" db="EMBL/GenBank/DDBJ databases">
        <title>The complete genome of chromosome of Runella slithyformis DSM 19594.</title>
        <authorList>
            <consortium name="US DOE Joint Genome Institute (JGI-PGF)"/>
            <person name="Lucas S."/>
            <person name="Han J."/>
            <person name="Lapidus A."/>
            <person name="Bruce D."/>
            <person name="Goodwin L."/>
            <person name="Pitluck S."/>
            <person name="Peters L."/>
            <person name="Kyrpides N."/>
            <person name="Mavromatis K."/>
            <person name="Ivanova N."/>
            <person name="Ovchinnikova G."/>
            <person name="Zhang X."/>
            <person name="Misra M."/>
            <person name="Detter J.C."/>
            <person name="Tapia R."/>
            <person name="Han C."/>
            <person name="Land M."/>
            <person name="Hauser L."/>
            <person name="Markowitz V."/>
            <person name="Cheng J.-F."/>
            <person name="Hugenholtz P."/>
            <person name="Woyke T."/>
            <person name="Wu D."/>
            <person name="Tindall B."/>
            <person name="Faehrich R."/>
            <person name="Brambilla E."/>
            <person name="Klenk H.-P."/>
            <person name="Eisen J.A."/>
        </authorList>
    </citation>
    <scope>NUCLEOTIDE SEQUENCE [LARGE SCALE GENOMIC DNA]</scope>
    <source>
        <strain evidence="2">ATCC 29530 / DSM 19594 / LMG 11500 / NCIMB 11436 / LSU 4</strain>
    </source>
</reference>
<dbReference type="EMBL" id="CP002859">
    <property type="protein sequence ID" value="AEI46924.1"/>
    <property type="molecule type" value="Genomic_DNA"/>
</dbReference>
<accession>A0A7U3ZGR2</accession>
<protein>
    <submittedName>
        <fullName evidence="1">Uncharacterized protein</fullName>
    </submittedName>
</protein>